<dbReference type="PROSITE" id="PS51318">
    <property type="entry name" value="TAT"/>
    <property type="match status" value="1"/>
</dbReference>
<dbReference type="EMBL" id="SLXD01000001">
    <property type="protein sequence ID" value="TCP05484.1"/>
    <property type="molecule type" value="Genomic_DNA"/>
</dbReference>
<protein>
    <submittedName>
        <fullName evidence="1">Spermidine dehydrogenase</fullName>
    </submittedName>
</protein>
<evidence type="ECO:0000313" key="1">
    <source>
        <dbReference type="EMBL" id="TCP05484.1"/>
    </source>
</evidence>
<name>A0A4R2ML05_RUBGE</name>
<dbReference type="Proteomes" id="UP000295106">
    <property type="component" value="Unassembled WGS sequence"/>
</dbReference>
<reference evidence="1 2" key="1">
    <citation type="submission" date="2019-03" db="EMBL/GenBank/DDBJ databases">
        <title>Genomic Encyclopedia of Type Strains, Phase IV (KMG-IV): sequencing the most valuable type-strain genomes for metagenomic binning, comparative biology and taxonomic classification.</title>
        <authorList>
            <person name="Goeker M."/>
        </authorList>
    </citation>
    <scope>NUCLEOTIDE SEQUENCE [LARGE SCALE GENOMIC DNA]</scope>
    <source>
        <strain evidence="1 2">DSM 1709</strain>
    </source>
</reference>
<dbReference type="OrthoDB" id="9774675at2"/>
<comment type="caution">
    <text evidence="1">The sequence shown here is derived from an EMBL/GenBank/DDBJ whole genome shotgun (WGS) entry which is preliminary data.</text>
</comment>
<dbReference type="GeneID" id="99687084"/>
<dbReference type="InterPro" id="IPR006311">
    <property type="entry name" value="TAT_signal"/>
</dbReference>
<accession>A0A4R2ML05</accession>
<dbReference type="Pfam" id="PF13450">
    <property type="entry name" value="NAD_binding_8"/>
    <property type="match status" value="1"/>
</dbReference>
<sequence length="636" mass="69131">MTITRRDFVHGAALAALPGAAAAQDADPSLATGLQGQTEADNAVAHAWRDRPGRWDDQAAELDADEPDLLVVGAGISGLAGAWWFREHAGRPVTMRLLDAAGEVGGHARRNTFISRSGRTLIGYAGSQSLDSPSLFSPASKALLRGVGVDLARFEQGAFDHDWHRRHGLDGHALHFGAAGWGPARTVFRGDGEAPSDWLARTPLRPQARQALARLLDEGSRHDPLPGVRTRAARAAVLARWTYAEFLRRGWGADDEALRWHRGATRGYFGVGSDATSALDAWALGLPGFQALDLGERPFTANSPSGRQLRLGQDDYVHHFPDGNAGVVRALLRSLLPQALPGAEGMDGLVDAALRHARLDEPGQPLRISLRSTVVGLRHLGPPEWAERVEVRYVDAAGRLHAVRARQVLLACWHRVVARLCDELPAAQRRALDDQVKVPLVYANVLLSNWRAWKAAGVSSLHPVDGFWDDVALDFPVRLGRQRPPESADEPILLHLGKVVVPGGGAPAREQSAAGRKALLEWDFGRFEHEIVTLLGEALGPHGFDATRDVEAITVNRWPHGYAYEYMRPWDPFWPSGPLPCEIARRGWGRVAIANSDAGAYAYANGAIDQAARAVQELLPRARLPAWQRFPGPAMG</sequence>
<dbReference type="RefSeq" id="WP_132644482.1">
    <property type="nucleotide sequence ID" value="NZ_CP181386.1"/>
</dbReference>
<proteinExistence type="predicted"/>
<dbReference type="AlphaFoldDB" id="A0A4R2ML05"/>
<gene>
    <name evidence="1" type="ORF">EV684_101356</name>
</gene>
<organism evidence="1 2">
    <name type="scientific">Rubrivivax gelatinosus</name>
    <name type="common">Rhodocyclus gelatinosus</name>
    <name type="synonym">Rhodopseudomonas gelatinosa</name>
    <dbReference type="NCBI Taxonomy" id="28068"/>
    <lineage>
        <taxon>Bacteria</taxon>
        <taxon>Pseudomonadati</taxon>
        <taxon>Pseudomonadota</taxon>
        <taxon>Betaproteobacteria</taxon>
        <taxon>Burkholderiales</taxon>
        <taxon>Sphaerotilaceae</taxon>
        <taxon>Rubrivivax</taxon>
    </lineage>
</organism>
<evidence type="ECO:0000313" key="2">
    <source>
        <dbReference type="Proteomes" id="UP000295106"/>
    </source>
</evidence>
<dbReference type="Gene3D" id="3.50.50.60">
    <property type="entry name" value="FAD/NAD(P)-binding domain"/>
    <property type="match status" value="1"/>
</dbReference>
<dbReference type="Gene3D" id="3.90.660.20">
    <property type="entry name" value="Protoporphyrinogen oxidase, mitochondrial, domain 2"/>
    <property type="match status" value="1"/>
</dbReference>
<dbReference type="InterPro" id="IPR036188">
    <property type="entry name" value="FAD/NAD-bd_sf"/>
</dbReference>
<dbReference type="SUPFAM" id="SSF51905">
    <property type="entry name" value="FAD/NAD(P)-binding domain"/>
    <property type="match status" value="1"/>
</dbReference>